<evidence type="ECO:0000256" key="1">
    <source>
        <dbReference type="SAM" id="Phobius"/>
    </source>
</evidence>
<evidence type="ECO:0000313" key="3">
    <source>
        <dbReference type="Proteomes" id="UP000609651"/>
    </source>
</evidence>
<gene>
    <name evidence="2" type="ORF">LzC2_41850</name>
</gene>
<sequence>MLPPVAALADAVPPLAAVAAGVLMGWGLTRVLFGGWVGLEAALKLACRPFPEHYHLSGLFNGNLVTELISDFKLSLLFMGTMFAAVFSWLGTANLL</sequence>
<reference evidence="2 3" key="1">
    <citation type="journal article" date="2020" name="Syst. Appl. Microbiol.">
        <title>Alienimonas chondri sp. nov., a novel planctomycete isolated from the biofilm of the red alga Chondrus crispus.</title>
        <authorList>
            <person name="Vitorino I."/>
            <person name="Albuquerque L."/>
            <person name="Wiegand S."/>
            <person name="Kallscheuer N."/>
            <person name="da Costa M.S."/>
            <person name="Lobo-da-Cunha A."/>
            <person name="Jogler C."/>
            <person name="Lage O.M."/>
        </authorList>
    </citation>
    <scope>NUCLEOTIDE SEQUENCE [LARGE SCALE GENOMIC DNA]</scope>
    <source>
        <strain evidence="2 3">LzC2</strain>
    </source>
</reference>
<name>A0ABX1VJL7_9PLAN</name>
<proteinExistence type="predicted"/>
<protein>
    <submittedName>
        <fullName evidence="2">Uncharacterized protein</fullName>
    </submittedName>
</protein>
<organism evidence="2 3">
    <name type="scientific">Alienimonas chondri</name>
    <dbReference type="NCBI Taxonomy" id="2681879"/>
    <lineage>
        <taxon>Bacteria</taxon>
        <taxon>Pseudomonadati</taxon>
        <taxon>Planctomycetota</taxon>
        <taxon>Planctomycetia</taxon>
        <taxon>Planctomycetales</taxon>
        <taxon>Planctomycetaceae</taxon>
        <taxon>Alienimonas</taxon>
    </lineage>
</organism>
<dbReference type="Proteomes" id="UP000609651">
    <property type="component" value="Unassembled WGS sequence"/>
</dbReference>
<keyword evidence="1" id="KW-1133">Transmembrane helix</keyword>
<comment type="caution">
    <text evidence="2">The sequence shown here is derived from an EMBL/GenBank/DDBJ whole genome shotgun (WGS) entry which is preliminary data.</text>
</comment>
<keyword evidence="3" id="KW-1185">Reference proteome</keyword>
<feature type="transmembrane region" description="Helical" evidence="1">
    <location>
        <begin position="15"/>
        <end position="39"/>
    </location>
</feature>
<dbReference type="EMBL" id="WTPX01000282">
    <property type="protein sequence ID" value="NNJ28074.1"/>
    <property type="molecule type" value="Genomic_DNA"/>
</dbReference>
<keyword evidence="1" id="KW-0812">Transmembrane</keyword>
<keyword evidence="1" id="KW-0472">Membrane</keyword>
<feature type="transmembrane region" description="Helical" evidence="1">
    <location>
        <begin position="74"/>
        <end position="92"/>
    </location>
</feature>
<accession>A0ABX1VJL7</accession>
<evidence type="ECO:0000313" key="2">
    <source>
        <dbReference type="EMBL" id="NNJ28074.1"/>
    </source>
</evidence>